<feature type="transmembrane region" description="Helical" evidence="1">
    <location>
        <begin position="80"/>
        <end position="100"/>
    </location>
</feature>
<dbReference type="Proteomes" id="UP000317722">
    <property type="component" value="Unassembled WGS sequence"/>
</dbReference>
<feature type="transmembrane region" description="Helical" evidence="1">
    <location>
        <begin position="19"/>
        <end position="39"/>
    </location>
</feature>
<sequence length="158" mass="16777">MTTTQNDVRPRTARHPGRLGLRGVIAVSLVVDAVVHLRLAGGYQQSAPGGIGAGNLFRLEAIFAIVVSGWVLWRGSRASLVAAFAVGFSAALAVVLYRYVDVPALGPIPAMYEPVWFFEKSLSAVFEVMAAASAVAALALVPGRRRARTHRGNGHTQN</sequence>
<accession>A0A502D0Z5</accession>
<dbReference type="RefSeq" id="WP_140738320.1">
    <property type="nucleotide sequence ID" value="NZ_RCZM01000002.1"/>
</dbReference>
<evidence type="ECO:0000313" key="2">
    <source>
        <dbReference type="EMBL" id="TPG18430.1"/>
    </source>
</evidence>
<feature type="transmembrane region" description="Helical" evidence="1">
    <location>
        <begin position="51"/>
        <end position="73"/>
    </location>
</feature>
<proteinExistence type="predicted"/>
<name>A0A502D0Z5_9MICO</name>
<comment type="caution">
    <text evidence="2">The sequence shown here is derived from an EMBL/GenBank/DDBJ whole genome shotgun (WGS) entry which is preliminary data.</text>
</comment>
<feature type="transmembrane region" description="Helical" evidence="1">
    <location>
        <begin position="120"/>
        <end position="141"/>
    </location>
</feature>
<dbReference type="AlphaFoldDB" id="A0A502D0Z5"/>
<keyword evidence="1" id="KW-0472">Membrane</keyword>
<keyword evidence="1" id="KW-0812">Transmembrane</keyword>
<gene>
    <name evidence="2" type="ORF">EAH86_07340</name>
</gene>
<organism evidence="2 3">
    <name type="scientific">Pedococcus bigeumensis</name>
    <dbReference type="NCBI Taxonomy" id="433644"/>
    <lineage>
        <taxon>Bacteria</taxon>
        <taxon>Bacillati</taxon>
        <taxon>Actinomycetota</taxon>
        <taxon>Actinomycetes</taxon>
        <taxon>Micrococcales</taxon>
        <taxon>Intrasporangiaceae</taxon>
        <taxon>Pedococcus</taxon>
    </lineage>
</organism>
<evidence type="ECO:0000313" key="3">
    <source>
        <dbReference type="Proteomes" id="UP000317722"/>
    </source>
</evidence>
<dbReference type="OrthoDB" id="3297181at2"/>
<reference evidence="2 3" key="1">
    <citation type="journal article" date="2019" name="Environ. Microbiol.">
        <title>Species interactions and distinct microbial communities in high Arctic permafrost affected cryosols are associated with the CH4 and CO2 gas fluxes.</title>
        <authorList>
            <person name="Altshuler I."/>
            <person name="Hamel J."/>
            <person name="Turney S."/>
            <person name="Magnuson E."/>
            <person name="Levesque R."/>
            <person name="Greer C."/>
            <person name="Whyte L.G."/>
        </authorList>
    </citation>
    <scope>NUCLEOTIDE SEQUENCE [LARGE SCALE GENOMIC DNA]</scope>
    <source>
        <strain evidence="2 3">S9.3A</strain>
    </source>
</reference>
<keyword evidence="3" id="KW-1185">Reference proteome</keyword>
<keyword evidence="1" id="KW-1133">Transmembrane helix</keyword>
<evidence type="ECO:0000256" key="1">
    <source>
        <dbReference type="SAM" id="Phobius"/>
    </source>
</evidence>
<dbReference type="EMBL" id="RCZM01000002">
    <property type="protein sequence ID" value="TPG18430.1"/>
    <property type="molecule type" value="Genomic_DNA"/>
</dbReference>
<evidence type="ECO:0008006" key="4">
    <source>
        <dbReference type="Google" id="ProtNLM"/>
    </source>
</evidence>
<protein>
    <recommendedName>
        <fullName evidence="4">Integral membrane protein</fullName>
    </recommendedName>
</protein>